<evidence type="ECO:0000313" key="6">
    <source>
        <dbReference type="Proteomes" id="UP000265882"/>
    </source>
</evidence>
<keyword evidence="2" id="KW-0408">Iron</keyword>
<comment type="caution">
    <text evidence="5">The sequence shown here is derived from an EMBL/GenBank/DDBJ whole genome shotgun (WGS) entry which is preliminary data.</text>
</comment>
<dbReference type="PROSITE" id="PS51379">
    <property type="entry name" value="4FE4S_FER_2"/>
    <property type="match status" value="1"/>
</dbReference>
<sequence>MTEYSKLVAQDGSINKSLASFFRTMLEKNVVDAVLVPAHQNPKGVMQTLITAPEALDAVDPFAPVAPTNSARLVTRLTNVPSGRPVAVVMRSCEIRALLELVKLKQANVDDLLLIGIDCLGRYENADYLKYEQGGATTEDFLKAACGDKGTKSADGFDVAVACRICEYPAADNADVRLCVIGASPGEVFVEWATEKGLNARKAMGLEAEAGPAGRDAAVQQIKKTRTAQRDKVFSDMYEHVGSMEKLRDHLAGCINCYNCRAACPVCYCKECVFVTDTFRHPGDQYLSWGDKRGFMKMPTETVLFHLTRMTHMSALCVGCGQCSSACPNDIHVTELFRSVANRTQARFDYHPGRSLDEPQPLAVFYAEELTEVTGQVK</sequence>
<dbReference type="InterPro" id="IPR009051">
    <property type="entry name" value="Helical_ferredxn"/>
</dbReference>
<accession>A0A3A4MVB0</accession>
<evidence type="ECO:0000313" key="5">
    <source>
        <dbReference type="EMBL" id="RJP14028.1"/>
    </source>
</evidence>
<dbReference type="Pfam" id="PF13183">
    <property type="entry name" value="Fer4_8"/>
    <property type="match status" value="1"/>
</dbReference>
<dbReference type="SUPFAM" id="SSF54862">
    <property type="entry name" value="4Fe-4S ferredoxins"/>
    <property type="match status" value="1"/>
</dbReference>
<evidence type="ECO:0000256" key="1">
    <source>
        <dbReference type="ARBA" id="ARBA00022723"/>
    </source>
</evidence>
<keyword evidence="1" id="KW-0479">Metal-binding</keyword>
<dbReference type="EMBL" id="QZKU01000145">
    <property type="protein sequence ID" value="RJP14028.1"/>
    <property type="molecule type" value="Genomic_DNA"/>
</dbReference>
<name>A0A3A4MVB0_ABYX5</name>
<evidence type="ECO:0000256" key="3">
    <source>
        <dbReference type="ARBA" id="ARBA00023014"/>
    </source>
</evidence>
<dbReference type="AlphaFoldDB" id="A0A3A4MVB0"/>
<evidence type="ECO:0000259" key="4">
    <source>
        <dbReference type="PROSITE" id="PS51379"/>
    </source>
</evidence>
<proteinExistence type="predicted"/>
<dbReference type="InterPro" id="IPR017900">
    <property type="entry name" value="4Fe4S_Fe_S_CS"/>
</dbReference>
<dbReference type="GO" id="GO:0046872">
    <property type="term" value="F:metal ion binding"/>
    <property type="evidence" value="ECO:0007669"/>
    <property type="project" value="UniProtKB-KW"/>
</dbReference>
<dbReference type="Proteomes" id="UP000265882">
    <property type="component" value="Unassembled WGS sequence"/>
</dbReference>
<keyword evidence="3" id="KW-0411">Iron-sulfur</keyword>
<dbReference type="InterPro" id="IPR017896">
    <property type="entry name" value="4Fe4S_Fe-S-bd"/>
</dbReference>
<reference evidence="5 6" key="1">
    <citation type="journal article" date="2017" name="ISME J.">
        <title>Energy and carbon metabolisms in a deep terrestrial subsurface fluid microbial community.</title>
        <authorList>
            <person name="Momper L."/>
            <person name="Jungbluth S.P."/>
            <person name="Lee M.D."/>
            <person name="Amend J.P."/>
        </authorList>
    </citation>
    <scope>NUCLEOTIDE SEQUENCE [LARGE SCALE GENOMIC DNA]</scope>
    <source>
        <strain evidence="5">SURF_5</strain>
    </source>
</reference>
<evidence type="ECO:0000256" key="2">
    <source>
        <dbReference type="ARBA" id="ARBA00023004"/>
    </source>
</evidence>
<dbReference type="PROSITE" id="PS00198">
    <property type="entry name" value="4FE4S_FER_1"/>
    <property type="match status" value="2"/>
</dbReference>
<feature type="domain" description="4Fe-4S ferredoxin-type" evidence="4">
    <location>
        <begin position="308"/>
        <end position="337"/>
    </location>
</feature>
<dbReference type="GO" id="GO:0051536">
    <property type="term" value="F:iron-sulfur cluster binding"/>
    <property type="evidence" value="ECO:0007669"/>
    <property type="project" value="UniProtKB-KW"/>
</dbReference>
<organism evidence="5 6">
    <name type="scientific">Abyssobacteria bacterium (strain SURF_5)</name>
    <dbReference type="NCBI Taxonomy" id="2093360"/>
    <lineage>
        <taxon>Bacteria</taxon>
        <taxon>Pseudomonadati</taxon>
        <taxon>Candidatus Hydrogenedentota</taxon>
        <taxon>Candidatus Abyssobacteria</taxon>
    </lineage>
</organism>
<protein>
    <submittedName>
        <fullName evidence="5">Formate dehydrogenase</fullName>
    </submittedName>
</protein>
<gene>
    <name evidence="5" type="ORF">C4520_22000</name>
</gene>
<dbReference type="SUPFAM" id="SSF46548">
    <property type="entry name" value="alpha-helical ferredoxin"/>
    <property type="match status" value="1"/>
</dbReference>
<dbReference type="Gene3D" id="1.10.1060.10">
    <property type="entry name" value="Alpha-helical ferredoxin"/>
    <property type="match status" value="1"/>
</dbReference>